<organism evidence="17 18">
    <name type="scientific">Gekko japonicus</name>
    <name type="common">Schlegel's Japanese gecko</name>
    <dbReference type="NCBI Taxonomy" id="146911"/>
    <lineage>
        <taxon>Eukaryota</taxon>
        <taxon>Metazoa</taxon>
        <taxon>Chordata</taxon>
        <taxon>Craniata</taxon>
        <taxon>Vertebrata</taxon>
        <taxon>Euteleostomi</taxon>
        <taxon>Lepidosauria</taxon>
        <taxon>Squamata</taxon>
        <taxon>Bifurcata</taxon>
        <taxon>Gekkota</taxon>
        <taxon>Gekkonidae</taxon>
        <taxon>Gekkoninae</taxon>
        <taxon>Gekko</taxon>
    </lineage>
</organism>
<dbReference type="PROSITE" id="PS00237">
    <property type="entry name" value="G_PROTEIN_RECEP_F1_1"/>
    <property type="match status" value="1"/>
</dbReference>
<dbReference type="SUPFAM" id="SSF81321">
    <property type="entry name" value="Family A G protein-coupled receptor-like"/>
    <property type="match status" value="1"/>
</dbReference>
<evidence type="ECO:0000256" key="3">
    <source>
        <dbReference type="ARBA" id="ARBA00022692"/>
    </source>
</evidence>
<dbReference type="InterPro" id="IPR017452">
    <property type="entry name" value="GPCR_Rhodpsn_7TM"/>
</dbReference>
<dbReference type="PROSITE" id="PS50262">
    <property type="entry name" value="G_PROTEIN_RECEP_F1_2"/>
    <property type="match status" value="1"/>
</dbReference>
<dbReference type="Pfam" id="PF00001">
    <property type="entry name" value="7tm_1"/>
    <property type="match status" value="1"/>
</dbReference>
<feature type="transmembrane region" description="Helical" evidence="15">
    <location>
        <begin position="197"/>
        <end position="219"/>
    </location>
</feature>
<keyword evidence="9" id="KW-0325">Glycoprotein</keyword>
<keyword evidence="7" id="KW-1015">Disulfide bond</keyword>
<keyword evidence="6 15" id="KW-0472">Membrane</keyword>
<feature type="domain" description="G-protein coupled receptors family 1 profile" evidence="16">
    <location>
        <begin position="43"/>
        <end position="296"/>
    </location>
</feature>
<evidence type="ECO:0000256" key="7">
    <source>
        <dbReference type="ARBA" id="ARBA00023157"/>
    </source>
</evidence>
<evidence type="ECO:0000256" key="12">
    <source>
        <dbReference type="ARBA" id="ARBA00037161"/>
    </source>
</evidence>
<evidence type="ECO:0000256" key="15">
    <source>
        <dbReference type="SAM" id="Phobius"/>
    </source>
</evidence>
<dbReference type="PRINTS" id="PR00526">
    <property type="entry name" value="FMETLEUPHER"/>
</dbReference>
<proteinExistence type="inferred from homology"/>
<evidence type="ECO:0000256" key="4">
    <source>
        <dbReference type="ARBA" id="ARBA00022989"/>
    </source>
</evidence>
<keyword evidence="3 14" id="KW-0812">Transmembrane</keyword>
<dbReference type="PANTHER" id="PTHR24225:SF5">
    <property type="entry name" value="G-PROTEIN COUPLED RECEPTOR 33-RELATED"/>
    <property type="match status" value="1"/>
</dbReference>
<evidence type="ECO:0000256" key="9">
    <source>
        <dbReference type="ARBA" id="ARBA00023180"/>
    </source>
</evidence>
<sequence length="356" mass="40971">MTLLPGYVSTPEVDASHSPEKITSVNLATALFIFVSLLVGTVSNSLFLWVLVVKMKKTVNTLWFSHLIFTYLLHCSSLPVFSVYILLDFHWVFGTMLCKLINSSFSVAMFTTVFLLTIISLDRYLLICHPVWSQHNRTIPRAWRVVAVVWLVSLILSAPYLFFREVREVKGRMKCLNNYAFSSDWDGPEIQELMDRVHLALFVVRFLLAFLLPLLIITGCHCRMGWEMKKKRLVRNSKPFRVLVAAVVSFFICWLPYHLYHSSLTYWESFSFTQQVLQVTMVIGECFNFCFTPILYLFVGEKFQQVFKTSLLSLLKRGFMDIPIIPMNNANEESHQTCSTGSLKVKVAQTNCLPSP</sequence>
<reference evidence="18" key="1">
    <citation type="submission" date="2025-08" db="UniProtKB">
        <authorList>
            <consortium name="RefSeq"/>
        </authorList>
    </citation>
    <scope>IDENTIFICATION</scope>
</reference>
<feature type="transmembrane region" description="Helical" evidence="15">
    <location>
        <begin position="277"/>
        <end position="299"/>
    </location>
</feature>
<dbReference type="PRINTS" id="PR00237">
    <property type="entry name" value="GPCRRHODOPSN"/>
</dbReference>
<evidence type="ECO:0000256" key="1">
    <source>
        <dbReference type="ARBA" id="ARBA00004651"/>
    </source>
</evidence>
<feature type="transmembrane region" description="Helical" evidence="15">
    <location>
        <begin position="27"/>
        <end position="51"/>
    </location>
</feature>
<keyword evidence="8 14" id="KW-0675">Receptor</keyword>
<dbReference type="PANTHER" id="PTHR24225">
    <property type="entry name" value="CHEMOTACTIC RECEPTOR"/>
    <property type="match status" value="1"/>
</dbReference>
<comment type="subcellular location">
    <subcellularLocation>
        <location evidence="1">Cell membrane</location>
        <topology evidence="1">Multi-pass membrane protein</topology>
    </subcellularLocation>
</comment>
<dbReference type="RefSeq" id="XP_015283323.1">
    <property type="nucleotide sequence ID" value="XM_015427837.1"/>
</dbReference>
<evidence type="ECO:0000256" key="5">
    <source>
        <dbReference type="ARBA" id="ARBA00023040"/>
    </source>
</evidence>
<name>A0ABM1LBI6_GEKJA</name>
<evidence type="ECO:0000256" key="6">
    <source>
        <dbReference type="ARBA" id="ARBA00023136"/>
    </source>
</evidence>
<keyword evidence="5 14" id="KW-0297">G-protein coupled receptor</keyword>
<dbReference type="InterPro" id="IPR000826">
    <property type="entry name" value="Formyl_rcpt-rel"/>
</dbReference>
<feature type="transmembrane region" description="Helical" evidence="15">
    <location>
        <begin position="99"/>
        <end position="121"/>
    </location>
</feature>
<keyword evidence="10 14" id="KW-0807">Transducer</keyword>
<evidence type="ECO:0000256" key="14">
    <source>
        <dbReference type="RuleBase" id="RU000688"/>
    </source>
</evidence>
<comment type="similarity">
    <text evidence="11">Belongs to the chemokine-like receptor (CMKLR) family.</text>
</comment>
<evidence type="ECO:0000256" key="10">
    <source>
        <dbReference type="ARBA" id="ARBA00023224"/>
    </source>
</evidence>
<dbReference type="GeneID" id="107124373"/>
<feature type="transmembrane region" description="Helical" evidence="15">
    <location>
        <begin position="63"/>
        <end position="87"/>
    </location>
</feature>
<keyword evidence="2" id="KW-1003">Cell membrane</keyword>
<dbReference type="Proteomes" id="UP000694871">
    <property type="component" value="Unplaced"/>
</dbReference>
<feature type="transmembrane region" description="Helical" evidence="15">
    <location>
        <begin position="142"/>
        <end position="163"/>
    </location>
</feature>
<feature type="transmembrane region" description="Helical" evidence="15">
    <location>
        <begin position="240"/>
        <end position="257"/>
    </location>
</feature>
<protein>
    <recommendedName>
        <fullName evidence="13">Probable G-protein coupled receptor 33</fullName>
    </recommendedName>
</protein>
<evidence type="ECO:0000256" key="2">
    <source>
        <dbReference type="ARBA" id="ARBA00022475"/>
    </source>
</evidence>
<comment type="function">
    <text evidence="12">Orphan receptor; could be a chemoattractant receptor.</text>
</comment>
<evidence type="ECO:0000313" key="18">
    <source>
        <dbReference type="RefSeq" id="XP_015283323.1"/>
    </source>
</evidence>
<dbReference type="Gene3D" id="1.20.1070.10">
    <property type="entry name" value="Rhodopsin 7-helix transmembrane proteins"/>
    <property type="match status" value="1"/>
</dbReference>
<evidence type="ECO:0000256" key="11">
    <source>
        <dbReference type="ARBA" id="ARBA00025736"/>
    </source>
</evidence>
<comment type="similarity">
    <text evidence="14">Belongs to the G-protein coupled receptor 1 family.</text>
</comment>
<evidence type="ECO:0000313" key="17">
    <source>
        <dbReference type="Proteomes" id="UP000694871"/>
    </source>
</evidence>
<keyword evidence="17" id="KW-1185">Reference proteome</keyword>
<dbReference type="InterPro" id="IPR000276">
    <property type="entry name" value="GPCR_Rhodpsn"/>
</dbReference>
<keyword evidence="4 15" id="KW-1133">Transmembrane helix</keyword>
<evidence type="ECO:0000256" key="13">
    <source>
        <dbReference type="ARBA" id="ARBA00039587"/>
    </source>
</evidence>
<accession>A0ABM1LBI6</accession>
<evidence type="ECO:0000256" key="8">
    <source>
        <dbReference type="ARBA" id="ARBA00023170"/>
    </source>
</evidence>
<evidence type="ECO:0000259" key="16">
    <source>
        <dbReference type="PROSITE" id="PS50262"/>
    </source>
</evidence>
<gene>
    <name evidence="18" type="primary">LOC107124373</name>
</gene>